<dbReference type="Proteomes" id="UP001610432">
    <property type="component" value="Unassembled WGS sequence"/>
</dbReference>
<organism evidence="1 2">
    <name type="scientific">Aspergillus lucknowensis</name>
    <dbReference type="NCBI Taxonomy" id="176173"/>
    <lineage>
        <taxon>Eukaryota</taxon>
        <taxon>Fungi</taxon>
        <taxon>Dikarya</taxon>
        <taxon>Ascomycota</taxon>
        <taxon>Pezizomycotina</taxon>
        <taxon>Eurotiomycetes</taxon>
        <taxon>Eurotiomycetidae</taxon>
        <taxon>Eurotiales</taxon>
        <taxon>Aspergillaceae</taxon>
        <taxon>Aspergillus</taxon>
        <taxon>Aspergillus subgen. Nidulantes</taxon>
    </lineage>
</organism>
<reference evidence="1 2" key="1">
    <citation type="submission" date="2024-07" db="EMBL/GenBank/DDBJ databases">
        <title>Section-level genome sequencing and comparative genomics of Aspergillus sections Usti and Cavernicolus.</title>
        <authorList>
            <consortium name="Lawrence Berkeley National Laboratory"/>
            <person name="Nybo J.L."/>
            <person name="Vesth T.C."/>
            <person name="Theobald S."/>
            <person name="Frisvad J.C."/>
            <person name="Larsen T.O."/>
            <person name="Kjaerboelling I."/>
            <person name="Rothschild-Mancinelli K."/>
            <person name="Lyhne E.K."/>
            <person name="Kogle M.E."/>
            <person name="Barry K."/>
            <person name="Clum A."/>
            <person name="Na H."/>
            <person name="Ledsgaard L."/>
            <person name="Lin J."/>
            <person name="Lipzen A."/>
            <person name="Kuo A."/>
            <person name="Riley R."/>
            <person name="Mondo S."/>
            <person name="Labutti K."/>
            <person name="Haridas S."/>
            <person name="Pangalinan J."/>
            <person name="Salamov A.A."/>
            <person name="Simmons B.A."/>
            <person name="Magnuson J.K."/>
            <person name="Chen J."/>
            <person name="Drula E."/>
            <person name="Henrissat B."/>
            <person name="Wiebenga A."/>
            <person name="Lubbers R.J."/>
            <person name="Gomes A.C."/>
            <person name="Macurrencykelacurrency M.R."/>
            <person name="Stajich J."/>
            <person name="Grigoriev I.V."/>
            <person name="Mortensen U.H."/>
            <person name="De Vries R.P."/>
            <person name="Baker S.E."/>
            <person name="Andersen M.R."/>
        </authorList>
    </citation>
    <scope>NUCLEOTIDE SEQUENCE [LARGE SCALE GENOMIC DNA]</scope>
    <source>
        <strain evidence="1 2">CBS 449.75</strain>
    </source>
</reference>
<dbReference type="GeneID" id="98144972"/>
<proteinExistence type="predicted"/>
<sequence length="94" mass="10984">MASFHGISIQMTIHISPENVPKCWEAFRLVYKNVISELSVLFSRCISPPKIRGLFLGLRIGSLPLFVQIHYSRRYTQDLRYCSRSKPKEWIKEA</sequence>
<dbReference type="EMBL" id="JBFXLQ010000042">
    <property type="protein sequence ID" value="KAL2864245.1"/>
    <property type="molecule type" value="Genomic_DNA"/>
</dbReference>
<gene>
    <name evidence="1" type="ORF">BJX67DRAFT_361637</name>
</gene>
<comment type="caution">
    <text evidence="1">The sequence shown here is derived from an EMBL/GenBank/DDBJ whole genome shotgun (WGS) entry which is preliminary data.</text>
</comment>
<evidence type="ECO:0000313" key="1">
    <source>
        <dbReference type="EMBL" id="KAL2864245.1"/>
    </source>
</evidence>
<keyword evidence="2" id="KW-1185">Reference proteome</keyword>
<dbReference type="RefSeq" id="XP_070883224.1">
    <property type="nucleotide sequence ID" value="XM_071029900.1"/>
</dbReference>
<accession>A0ABR4LIB0</accession>
<protein>
    <submittedName>
        <fullName evidence="1">Uncharacterized protein</fullName>
    </submittedName>
</protein>
<name>A0ABR4LIB0_9EURO</name>
<evidence type="ECO:0000313" key="2">
    <source>
        <dbReference type="Proteomes" id="UP001610432"/>
    </source>
</evidence>